<dbReference type="EMBL" id="MT980838">
    <property type="protein sequence ID" value="QOI66193.1"/>
    <property type="molecule type" value="Genomic_DNA"/>
</dbReference>
<protein>
    <submittedName>
        <fullName evidence="1">Uncharacterized protein</fullName>
    </submittedName>
</protein>
<gene>
    <name evidence="1" type="primary">gp49</name>
</gene>
<evidence type="ECO:0000313" key="2">
    <source>
        <dbReference type="Proteomes" id="UP000827222"/>
    </source>
</evidence>
<proteinExistence type="predicted"/>
<dbReference type="Proteomes" id="UP000827222">
    <property type="component" value="Segment"/>
</dbReference>
<name>A0AAE7MUC9_9CAUD</name>
<reference evidence="1" key="1">
    <citation type="submission" date="2020-09" db="EMBL/GenBank/DDBJ databases">
        <title>Temperate bacteriophages infecting mucin-degrading bacterium Ruminococcus gnavus from the human gut.</title>
        <authorList>
            <person name="Khokhlova E.V."/>
            <person name="Shkoporov A.N."/>
            <person name="Draper L.A."/>
            <person name="Kingston A.R."/>
            <person name="Forde A."/>
            <person name="Ross R.P."/>
            <person name="Hill C."/>
        </authorList>
    </citation>
    <scope>NUCLEOTIDE SEQUENCE</scope>
</reference>
<evidence type="ECO:0000313" key="1">
    <source>
        <dbReference type="EMBL" id="QOI66193.1"/>
    </source>
</evidence>
<keyword evidence="2" id="KW-1185">Reference proteome</keyword>
<accession>A0AAE7MUC9</accession>
<organism evidence="1 2">
    <name type="scientific">Ruminococcus phage phiRg519T2</name>
    <dbReference type="NCBI Taxonomy" id="2772519"/>
    <lineage>
        <taxon>Viruses</taxon>
        <taxon>Duplodnaviria</taxon>
        <taxon>Heunggongvirae</taxon>
        <taxon>Uroviricota</taxon>
        <taxon>Caudoviricetes</taxon>
        <taxon>Munstervirinae</taxon>
        <taxon>Adovirus</taxon>
        <taxon>Adovirus 519T2</taxon>
    </lineage>
</organism>
<sequence length="51" mass="6036">MIGKCKAPNTCVCKYEHCCIECQENDICNMQCVDKDRYEYCVECPEYEEVE</sequence>